<proteinExistence type="predicted"/>
<dbReference type="PANTHER" id="PTHR43048">
    <property type="entry name" value="METHYLMALONYL-COA EPIMERASE"/>
    <property type="match status" value="1"/>
</dbReference>
<dbReference type="Gene3D" id="3.10.180.10">
    <property type="entry name" value="2,3-Dihydroxybiphenyl 1,2-Dioxygenase, domain 1"/>
    <property type="match status" value="1"/>
</dbReference>
<dbReference type="InterPro" id="IPR004360">
    <property type="entry name" value="Glyas_Fos-R_dOase_dom"/>
</dbReference>
<dbReference type="EMBL" id="JBHUON010000041">
    <property type="protein sequence ID" value="MFD2866876.1"/>
    <property type="molecule type" value="Genomic_DNA"/>
</dbReference>
<dbReference type="Proteomes" id="UP001597601">
    <property type="component" value="Unassembled WGS sequence"/>
</dbReference>
<dbReference type="PANTHER" id="PTHR43048:SF3">
    <property type="entry name" value="METHYLMALONYL-COA EPIMERASE, MITOCHONDRIAL"/>
    <property type="match status" value="1"/>
</dbReference>
<dbReference type="InterPro" id="IPR051785">
    <property type="entry name" value="MMCE/EMCE_epimerase"/>
</dbReference>
<protein>
    <submittedName>
        <fullName evidence="3">VOC family protein</fullName>
    </submittedName>
</protein>
<reference evidence="4" key="1">
    <citation type="journal article" date="2019" name="Int. J. Syst. Evol. Microbiol.">
        <title>The Global Catalogue of Microorganisms (GCM) 10K type strain sequencing project: providing services to taxonomists for standard genome sequencing and annotation.</title>
        <authorList>
            <consortium name="The Broad Institute Genomics Platform"/>
            <consortium name="The Broad Institute Genome Sequencing Center for Infectious Disease"/>
            <person name="Wu L."/>
            <person name="Ma J."/>
        </authorList>
    </citation>
    <scope>NUCLEOTIDE SEQUENCE [LARGE SCALE GENOMIC DNA]</scope>
    <source>
        <strain evidence="4">KCTC 52232</strain>
    </source>
</reference>
<accession>A0ABW5XV94</accession>
<feature type="domain" description="VOC" evidence="2">
    <location>
        <begin position="10"/>
        <end position="128"/>
    </location>
</feature>
<dbReference type="RefSeq" id="WP_377130526.1">
    <property type="nucleotide sequence ID" value="NZ_JBHUHN010000001.1"/>
</dbReference>
<sequence>MTVTHLGLTGVDHPAIAVADVDKMADWYCDVLGYTKYYRYDKPVWMLRAPDGSLLEIMPIDDTLRPQRTTWTPGWSHLALRVSNIEQAIAHLDTHNITWTSDLIAAIGGGRVRAFEDPEGNMLQVVERMLA</sequence>
<name>A0ABW5XV94_9SPHI</name>
<keyword evidence="1" id="KW-0479">Metal-binding</keyword>
<keyword evidence="4" id="KW-1185">Reference proteome</keyword>
<comment type="caution">
    <text evidence="3">The sequence shown here is derived from an EMBL/GenBank/DDBJ whole genome shotgun (WGS) entry which is preliminary data.</text>
</comment>
<gene>
    <name evidence="3" type="ORF">ACFSYC_19425</name>
</gene>
<evidence type="ECO:0000256" key="1">
    <source>
        <dbReference type="ARBA" id="ARBA00022723"/>
    </source>
</evidence>
<dbReference type="SUPFAM" id="SSF54593">
    <property type="entry name" value="Glyoxalase/Bleomycin resistance protein/Dihydroxybiphenyl dioxygenase"/>
    <property type="match status" value="1"/>
</dbReference>
<dbReference type="PROSITE" id="PS51819">
    <property type="entry name" value="VOC"/>
    <property type="match status" value="1"/>
</dbReference>
<dbReference type="InterPro" id="IPR037523">
    <property type="entry name" value="VOC_core"/>
</dbReference>
<dbReference type="CDD" id="cd06587">
    <property type="entry name" value="VOC"/>
    <property type="match status" value="1"/>
</dbReference>
<organism evidence="3 4">
    <name type="scientific">Mucilaginibacter antarcticus</name>
    <dbReference type="NCBI Taxonomy" id="1855725"/>
    <lineage>
        <taxon>Bacteria</taxon>
        <taxon>Pseudomonadati</taxon>
        <taxon>Bacteroidota</taxon>
        <taxon>Sphingobacteriia</taxon>
        <taxon>Sphingobacteriales</taxon>
        <taxon>Sphingobacteriaceae</taxon>
        <taxon>Mucilaginibacter</taxon>
    </lineage>
</organism>
<dbReference type="Pfam" id="PF00903">
    <property type="entry name" value="Glyoxalase"/>
    <property type="match status" value="1"/>
</dbReference>
<evidence type="ECO:0000313" key="4">
    <source>
        <dbReference type="Proteomes" id="UP001597601"/>
    </source>
</evidence>
<dbReference type="InterPro" id="IPR029068">
    <property type="entry name" value="Glyas_Bleomycin-R_OHBP_Dase"/>
</dbReference>
<evidence type="ECO:0000313" key="3">
    <source>
        <dbReference type="EMBL" id="MFD2866876.1"/>
    </source>
</evidence>
<evidence type="ECO:0000259" key="2">
    <source>
        <dbReference type="PROSITE" id="PS51819"/>
    </source>
</evidence>